<keyword evidence="3" id="KW-1185">Reference proteome</keyword>
<sequence>MPILCQRQQRGPYVTKACTNCQQKHVKCTGKATCKYCMSRNLECTFINSGKTRGPKPRKQWNYVLNNSDINFDGRFMPHSVTPNIVQGHTLTFPDNNHTFYSNSYDEFQNIHTPQEIIPLLYQTHTDNTGYFMQNNHFNLY</sequence>
<organism evidence="2 3">
    <name type="scientific">Dentiscutata erythropus</name>
    <dbReference type="NCBI Taxonomy" id="1348616"/>
    <lineage>
        <taxon>Eukaryota</taxon>
        <taxon>Fungi</taxon>
        <taxon>Fungi incertae sedis</taxon>
        <taxon>Mucoromycota</taxon>
        <taxon>Glomeromycotina</taxon>
        <taxon>Glomeromycetes</taxon>
        <taxon>Diversisporales</taxon>
        <taxon>Gigasporaceae</taxon>
        <taxon>Dentiscutata</taxon>
    </lineage>
</organism>
<accession>A0A9N9IT31</accession>
<dbReference type="GO" id="GO:0000981">
    <property type="term" value="F:DNA-binding transcription factor activity, RNA polymerase II-specific"/>
    <property type="evidence" value="ECO:0007669"/>
    <property type="project" value="InterPro"/>
</dbReference>
<dbReference type="PANTHER" id="PTHR47431:SF1">
    <property type="entry name" value="ZN(II)2CYS6 TRANSCRIPTION FACTOR (EUROFUNG)"/>
    <property type="match status" value="1"/>
</dbReference>
<name>A0A9N9IT31_9GLOM</name>
<evidence type="ECO:0000313" key="3">
    <source>
        <dbReference type="Proteomes" id="UP000789405"/>
    </source>
</evidence>
<dbReference type="AlphaFoldDB" id="A0A9N9IT31"/>
<dbReference type="InterPro" id="IPR001138">
    <property type="entry name" value="Zn2Cys6_DnaBD"/>
</dbReference>
<dbReference type="InterPro" id="IPR036864">
    <property type="entry name" value="Zn2-C6_fun-type_DNA-bd_sf"/>
</dbReference>
<comment type="caution">
    <text evidence="2">The sequence shown here is derived from an EMBL/GenBank/DDBJ whole genome shotgun (WGS) entry which is preliminary data.</text>
</comment>
<evidence type="ECO:0000313" key="2">
    <source>
        <dbReference type="EMBL" id="CAG8746922.1"/>
    </source>
</evidence>
<gene>
    <name evidence="2" type="ORF">DERYTH_LOCUS16514</name>
</gene>
<dbReference type="CDD" id="cd00067">
    <property type="entry name" value="GAL4"/>
    <property type="match status" value="1"/>
</dbReference>
<dbReference type="OrthoDB" id="2123952at2759"/>
<dbReference type="SMART" id="SM00066">
    <property type="entry name" value="GAL4"/>
    <property type="match status" value="1"/>
</dbReference>
<dbReference type="EMBL" id="CAJVPY010014502">
    <property type="protein sequence ID" value="CAG8746922.1"/>
    <property type="molecule type" value="Genomic_DNA"/>
</dbReference>
<dbReference type="SUPFAM" id="SSF57701">
    <property type="entry name" value="Zn2/Cys6 DNA-binding domain"/>
    <property type="match status" value="1"/>
</dbReference>
<feature type="domain" description="Zn(2)-C6 fungal-type" evidence="1">
    <location>
        <begin position="17"/>
        <end position="46"/>
    </location>
</feature>
<proteinExistence type="predicted"/>
<dbReference type="PROSITE" id="PS50048">
    <property type="entry name" value="ZN2_CY6_FUNGAL_2"/>
    <property type="match status" value="1"/>
</dbReference>
<dbReference type="Proteomes" id="UP000789405">
    <property type="component" value="Unassembled WGS sequence"/>
</dbReference>
<reference evidence="2" key="1">
    <citation type="submission" date="2021-06" db="EMBL/GenBank/DDBJ databases">
        <authorList>
            <person name="Kallberg Y."/>
            <person name="Tangrot J."/>
            <person name="Rosling A."/>
        </authorList>
    </citation>
    <scope>NUCLEOTIDE SEQUENCE</scope>
    <source>
        <strain evidence="2">MA453B</strain>
    </source>
</reference>
<dbReference type="PANTHER" id="PTHR47431">
    <property type="entry name" value="ZN(II)2CYS6 TRANSCRIPTION FACTOR (EUROFUNG)-RELATED"/>
    <property type="match status" value="1"/>
</dbReference>
<dbReference type="Pfam" id="PF00172">
    <property type="entry name" value="Zn_clus"/>
    <property type="match status" value="1"/>
</dbReference>
<evidence type="ECO:0000259" key="1">
    <source>
        <dbReference type="PROSITE" id="PS50048"/>
    </source>
</evidence>
<dbReference type="GO" id="GO:0008270">
    <property type="term" value="F:zinc ion binding"/>
    <property type="evidence" value="ECO:0007669"/>
    <property type="project" value="InterPro"/>
</dbReference>
<protein>
    <submittedName>
        <fullName evidence="2">22472_t:CDS:1</fullName>
    </submittedName>
</protein>
<dbReference type="Gene3D" id="4.10.240.10">
    <property type="entry name" value="Zn(2)-C6 fungal-type DNA-binding domain"/>
    <property type="match status" value="1"/>
</dbReference>